<keyword evidence="1" id="KW-0343">GTPase activation</keyword>
<dbReference type="GO" id="GO:0005840">
    <property type="term" value="C:ribosome"/>
    <property type="evidence" value="ECO:0007669"/>
    <property type="project" value="UniProtKB-KW"/>
</dbReference>
<keyword evidence="3" id="KW-0689">Ribosomal protein</keyword>
<dbReference type="InterPro" id="IPR044785">
    <property type="entry name" value="RopGAP1-5"/>
</dbReference>
<evidence type="ECO:0000313" key="4">
    <source>
        <dbReference type="Proteomes" id="UP000436088"/>
    </source>
</evidence>
<name>A0A6A2ZI82_HIBSY</name>
<dbReference type="GO" id="GO:0005096">
    <property type="term" value="F:GTPase activator activity"/>
    <property type="evidence" value="ECO:0007669"/>
    <property type="project" value="UniProtKB-KW"/>
</dbReference>
<evidence type="ECO:0000256" key="2">
    <source>
        <dbReference type="SAM" id="MobiDB-lite"/>
    </source>
</evidence>
<dbReference type="PANTHER" id="PTHR23177:SF73">
    <property type="entry name" value="PAK-BOX_P21-RHO-BINDING DOMAIN RHO GTPASE ACTIVATING PROTEIN"/>
    <property type="match status" value="1"/>
</dbReference>
<organism evidence="3 4">
    <name type="scientific">Hibiscus syriacus</name>
    <name type="common">Rose of Sharon</name>
    <dbReference type="NCBI Taxonomy" id="106335"/>
    <lineage>
        <taxon>Eukaryota</taxon>
        <taxon>Viridiplantae</taxon>
        <taxon>Streptophyta</taxon>
        <taxon>Embryophyta</taxon>
        <taxon>Tracheophyta</taxon>
        <taxon>Spermatophyta</taxon>
        <taxon>Magnoliopsida</taxon>
        <taxon>eudicotyledons</taxon>
        <taxon>Gunneridae</taxon>
        <taxon>Pentapetalae</taxon>
        <taxon>rosids</taxon>
        <taxon>malvids</taxon>
        <taxon>Malvales</taxon>
        <taxon>Malvaceae</taxon>
        <taxon>Malvoideae</taxon>
        <taxon>Hibiscus</taxon>
    </lineage>
</organism>
<protein>
    <submittedName>
        <fullName evidence="3">Ribosomal protein S25 family protein</fullName>
    </submittedName>
</protein>
<dbReference type="EMBL" id="VEPZ02001145">
    <property type="protein sequence ID" value="KAE8691721.1"/>
    <property type="molecule type" value="Genomic_DNA"/>
</dbReference>
<feature type="compositionally biased region" description="Basic and acidic residues" evidence="2">
    <location>
        <begin position="99"/>
        <end position="113"/>
    </location>
</feature>
<gene>
    <name evidence="3" type="ORF">F3Y22_tig00110882pilonHSYRG00063</name>
</gene>
<dbReference type="Proteomes" id="UP000436088">
    <property type="component" value="Unassembled WGS sequence"/>
</dbReference>
<evidence type="ECO:0000313" key="3">
    <source>
        <dbReference type="EMBL" id="KAE8691721.1"/>
    </source>
</evidence>
<evidence type="ECO:0000256" key="1">
    <source>
        <dbReference type="ARBA" id="ARBA00022468"/>
    </source>
</evidence>
<reference evidence="3" key="1">
    <citation type="submission" date="2019-09" db="EMBL/GenBank/DDBJ databases">
        <title>Draft genome information of white flower Hibiscus syriacus.</title>
        <authorList>
            <person name="Kim Y.-M."/>
        </authorList>
    </citation>
    <scope>NUCLEOTIDE SEQUENCE [LARGE SCALE GENOMIC DNA]</scope>
    <source>
        <strain evidence="3">YM2019G1</strain>
    </source>
</reference>
<accession>A0A6A2ZI82</accession>
<dbReference type="AlphaFoldDB" id="A0A6A2ZI82"/>
<dbReference type="PANTHER" id="PTHR23177">
    <property type="entry name" value="MKIAA1688 PROTEIN"/>
    <property type="match status" value="1"/>
</dbReference>
<keyword evidence="3" id="KW-0687">Ribonucleoprotein</keyword>
<feature type="region of interest" description="Disordered" evidence="2">
    <location>
        <begin position="90"/>
        <end position="119"/>
    </location>
</feature>
<sequence length="253" mass="28322">MRSKTVQLFLEFPHNQCSYPMTPEAEGIFRINAENIHEEYVREQNGGVVPEGVDIHCLAGTNQGLVQRTSHWSLDSLSSEQMAHPLTIDVCSPSDELPQDTHLKDPERKRGFGDTENDNEEKELAFLAEEPLNESFRNYSQSNEIPNTDDHSLMLTADKLITDAYHVNETPAEIETFTTETDAIVSNNLKPATLVIGGKTNNIGQSSNSCVKESNKIIGLQLILQMTNTADKTKGITNLSRIDSRIEHIEAWR</sequence>
<keyword evidence="4" id="KW-1185">Reference proteome</keyword>
<comment type="caution">
    <text evidence="3">The sequence shown here is derived from an EMBL/GenBank/DDBJ whole genome shotgun (WGS) entry which is preliminary data.</text>
</comment>
<proteinExistence type="predicted"/>